<dbReference type="Proteomes" id="UP000468650">
    <property type="component" value="Unassembled WGS sequence"/>
</dbReference>
<dbReference type="OrthoDB" id="9808142at2"/>
<dbReference type="CDD" id="cd03034">
    <property type="entry name" value="ArsC_ArsC"/>
    <property type="match status" value="1"/>
</dbReference>
<evidence type="ECO:0000313" key="5">
    <source>
        <dbReference type="Proteomes" id="UP000468650"/>
    </source>
</evidence>
<organism evidence="4 5">
    <name type="scientific">Phaeocystidibacter luteus</name>
    <dbReference type="NCBI Taxonomy" id="911197"/>
    <lineage>
        <taxon>Bacteria</taxon>
        <taxon>Pseudomonadati</taxon>
        <taxon>Bacteroidota</taxon>
        <taxon>Flavobacteriia</taxon>
        <taxon>Flavobacteriales</taxon>
        <taxon>Phaeocystidibacteraceae</taxon>
        <taxon>Phaeocystidibacter</taxon>
    </lineage>
</organism>
<dbReference type="Gene3D" id="3.40.30.10">
    <property type="entry name" value="Glutaredoxin"/>
    <property type="match status" value="1"/>
</dbReference>
<sequence length="113" mass="13149">MIRVYHNPRCTKSREAVKYLEEKGVEAQVVEYMKEPLTPNELEVILDALDMEPMELIRTNEAIWKEEFKGKELDDDELILAMIEYPKLMQRPIVMNGDKAVVARPAEKSDEVL</sequence>
<accession>A0A6N6RGX4</accession>
<dbReference type="AlphaFoldDB" id="A0A6N6RGX4"/>
<evidence type="ECO:0000256" key="1">
    <source>
        <dbReference type="ARBA" id="ARBA00007198"/>
    </source>
</evidence>
<reference evidence="4 5" key="1">
    <citation type="submission" date="2019-09" db="EMBL/GenBank/DDBJ databases">
        <title>Genomes of family Cryomorphaceae.</title>
        <authorList>
            <person name="Bowman J.P."/>
        </authorList>
    </citation>
    <scope>NUCLEOTIDE SEQUENCE [LARGE SCALE GENOMIC DNA]</scope>
    <source>
        <strain evidence="4 5">LMG 25704</strain>
    </source>
</reference>
<evidence type="ECO:0000313" key="4">
    <source>
        <dbReference type="EMBL" id="KAB2810363.1"/>
    </source>
</evidence>
<comment type="similarity">
    <text evidence="1 3">Belongs to the ArsC family.</text>
</comment>
<dbReference type="RefSeq" id="WP_151667152.1">
    <property type="nucleotide sequence ID" value="NZ_WBVO01000004.1"/>
</dbReference>
<dbReference type="EC" id="1.20.4.1" evidence="4"/>
<keyword evidence="2 4" id="KW-0560">Oxidoreductase</keyword>
<dbReference type="InterPro" id="IPR006659">
    <property type="entry name" value="Arsenate_reductase"/>
</dbReference>
<protein>
    <submittedName>
        <fullName evidence="4">Arsenate reductase (Glutaredoxin)</fullName>
        <ecNumber evidence="4">1.20.4.1</ecNumber>
    </submittedName>
</protein>
<gene>
    <name evidence="4" type="primary">arsC</name>
    <name evidence="4" type="ORF">F8C67_07185</name>
</gene>
<keyword evidence="5" id="KW-1185">Reference proteome</keyword>
<dbReference type="SUPFAM" id="SSF52833">
    <property type="entry name" value="Thioredoxin-like"/>
    <property type="match status" value="1"/>
</dbReference>
<dbReference type="PROSITE" id="PS51353">
    <property type="entry name" value="ARSC"/>
    <property type="match status" value="1"/>
</dbReference>
<comment type="caution">
    <text evidence="4">The sequence shown here is derived from an EMBL/GenBank/DDBJ whole genome shotgun (WGS) entry which is preliminary data.</text>
</comment>
<dbReference type="InterPro" id="IPR006660">
    <property type="entry name" value="Arsenate_reductase-like"/>
</dbReference>
<proteinExistence type="inferred from homology"/>
<evidence type="ECO:0000256" key="3">
    <source>
        <dbReference type="PROSITE-ProRule" id="PRU01282"/>
    </source>
</evidence>
<dbReference type="Pfam" id="PF03960">
    <property type="entry name" value="ArsC"/>
    <property type="match status" value="1"/>
</dbReference>
<evidence type="ECO:0000256" key="2">
    <source>
        <dbReference type="ARBA" id="ARBA00023002"/>
    </source>
</evidence>
<dbReference type="PANTHER" id="PTHR30041:SF4">
    <property type="entry name" value="ARSENATE REDUCTASE"/>
    <property type="match status" value="1"/>
</dbReference>
<dbReference type="InterPro" id="IPR036249">
    <property type="entry name" value="Thioredoxin-like_sf"/>
</dbReference>
<dbReference type="PANTHER" id="PTHR30041">
    <property type="entry name" value="ARSENATE REDUCTASE"/>
    <property type="match status" value="1"/>
</dbReference>
<dbReference type="GO" id="GO:0008794">
    <property type="term" value="F:arsenate reductase (glutaredoxin) activity"/>
    <property type="evidence" value="ECO:0007669"/>
    <property type="project" value="UniProtKB-EC"/>
</dbReference>
<name>A0A6N6RGX4_9FLAO</name>
<dbReference type="EMBL" id="WBVO01000004">
    <property type="protein sequence ID" value="KAB2810363.1"/>
    <property type="molecule type" value="Genomic_DNA"/>
</dbReference>
<dbReference type="NCBIfam" id="TIGR00014">
    <property type="entry name" value="arsC"/>
    <property type="match status" value="1"/>
</dbReference>